<name>A0A3E4MQF4_9BACT</name>
<dbReference type="AlphaFoldDB" id="A0A3E4MQF4"/>
<dbReference type="RefSeq" id="WP_117673925.1">
    <property type="nucleotide sequence ID" value="NZ_CABOGR010000037.1"/>
</dbReference>
<proteinExistence type="predicted"/>
<sequence length="178" mass="20886">MDDISAFLILYSILETLADTEPVYFEEKDIMKQVFDSLFESFIQGMRDANVGEDEKYSNGSPIFKAIKEKWYNDLPGMLIKKPREMNPIKKIIKDNSIDWKKLNRHFATVKKEETGIKDIKDLRNTIIHDRKNDYTELLDMKNINNDLSFAVCIILLRELGITNVNFNKNWDKLSIMN</sequence>
<accession>A0A3E4MQF4</accession>
<protein>
    <submittedName>
        <fullName evidence="1">Uncharacterized protein</fullName>
    </submittedName>
</protein>
<dbReference type="Proteomes" id="UP000260862">
    <property type="component" value="Unassembled WGS sequence"/>
</dbReference>
<gene>
    <name evidence="1" type="ORF">DXD04_14605</name>
</gene>
<dbReference type="EMBL" id="QSQT01000037">
    <property type="protein sequence ID" value="RGK51905.1"/>
    <property type="molecule type" value="Genomic_DNA"/>
</dbReference>
<keyword evidence="2" id="KW-1185">Reference proteome</keyword>
<reference evidence="1 2" key="1">
    <citation type="submission" date="2018-08" db="EMBL/GenBank/DDBJ databases">
        <title>A genome reference for cultivated species of the human gut microbiota.</title>
        <authorList>
            <person name="Zou Y."/>
            <person name="Xue W."/>
            <person name="Luo G."/>
        </authorList>
    </citation>
    <scope>NUCLEOTIDE SEQUENCE [LARGE SCALE GENOMIC DNA]</scope>
    <source>
        <strain evidence="1 2">TF10-3AC</strain>
    </source>
</reference>
<comment type="caution">
    <text evidence="1">The sequence shown here is derived from an EMBL/GenBank/DDBJ whole genome shotgun (WGS) entry which is preliminary data.</text>
</comment>
<evidence type="ECO:0000313" key="1">
    <source>
        <dbReference type="EMBL" id="RGK51905.1"/>
    </source>
</evidence>
<organism evidence="1 2">
    <name type="scientific">Phocaeicola plebeius</name>
    <dbReference type="NCBI Taxonomy" id="310297"/>
    <lineage>
        <taxon>Bacteria</taxon>
        <taxon>Pseudomonadati</taxon>
        <taxon>Bacteroidota</taxon>
        <taxon>Bacteroidia</taxon>
        <taxon>Bacteroidales</taxon>
        <taxon>Bacteroidaceae</taxon>
        <taxon>Phocaeicola</taxon>
    </lineage>
</organism>
<evidence type="ECO:0000313" key="2">
    <source>
        <dbReference type="Proteomes" id="UP000260862"/>
    </source>
</evidence>